<evidence type="ECO:0000313" key="2">
    <source>
        <dbReference type="EMBL" id="EHJ05025.1"/>
    </source>
</evidence>
<gene>
    <name evidence="2" type="ORF">KYE_08288</name>
</gene>
<dbReference type="SUPFAM" id="SSF56935">
    <property type="entry name" value="Porins"/>
    <property type="match status" value="1"/>
</dbReference>
<dbReference type="EMBL" id="AGTR01000029">
    <property type="protein sequence ID" value="EHJ05025.1"/>
    <property type="molecule type" value="Genomic_DNA"/>
</dbReference>
<dbReference type="InterPro" id="IPR010870">
    <property type="entry name" value="Porin_O/P"/>
</dbReference>
<sequence length="445" mass="48505">MNKNKSNQFLDRRSLLAISGAVVMGMGSQAAIAQTYSDRVAALEKEVEALKAENEKSGVIGSFKGGRLGFASKDGDFTFALGGRLFLDTAWADTDDDSRDLGQETFVRAARFAAKGKIYQDWRYKLQYEFVGNGAGGFRDAYLQYHGFKPGGNNLVLSIGNQFMAYGLENMQSAKYIAMMERSAPMVALGQGSRRLGVRADVYGDGWNWAGSIGQRVPGTASPQDDDDPLGLFTKVWFNPVLEKGRMVHLGASLRREELRGNNQGVRLRVRPENQVDGFRTLDTGVMGDSDGFDGANLEAAFTYGSLNLNAEYYWQKYDELENAGANTREEPEFTGGAVTGIYYLTGESRPYTPKMGGTYGAVTPNNPLRGGGIGAWAVSARFSTVDLTDSGIDGGRQDVASIGLNWYPEKRLRFSVNAGWASVDGGPNDGSDPTFLQARTQLEW</sequence>
<dbReference type="Gene3D" id="2.40.160.10">
    <property type="entry name" value="Porin"/>
    <property type="match status" value="1"/>
</dbReference>
<dbReference type="AlphaFoldDB" id="G6YS25"/>
<keyword evidence="3" id="KW-1185">Reference proteome</keyword>
<dbReference type="PATRIC" id="fig|1094979.3.peg.1601"/>
<keyword evidence="1" id="KW-0175">Coiled coil</keyword>
<evidence type="ECO:0000256" key="1">
    <source>
        <dbReference type="SAM" id="Coils"/>
    </source>
</evidence>
<dbReference type="InterPro" id="IPR023614">
    <property type="entry name" value="Porin_dom_sf"/>
</dbReference>
<organism evidence="2 3">
    <name type="scientific">Marinobacter manganoxydans MnI7-9</name>
    <dbReference type="NCBI Taxonomy" id="1094979"/>
    <lineage>
        <taxon>Bacteria</taxon>
        <taxon>Pseudomonadati</taxon>
        <taxon>Pseudomonadota</taxon>
        <taxon>Gammaproteobacteria</taxon>
        <taxon>Pseudomonadales</taxon>
        <taxon>Marinobacteraceae</taxon>
        <taxon>Marinobacter</taxon>
    </lineage>
</organism>
<dbReference type="Pfam" id="PF07396">
    <property type="entry name" value="Porin_O_P"/>
    <property type="match status" value="1"/>
</dbReference>
<dbReference type="Proteomes" id="UP000003208">
    <property type="component" value="Unassembled WGS sequence"/>
</dbReference>
<proteinExistence type="predicted"/>
<reference evidence="2 3" key="1">
    <citation type="journal article" date="2012" name="J. Bacteriol.">
        <title>Genome sequence of deep-sea manganese-oxidizing bacterium Marinobacter manganoxydans MnI7-9.</title>
        <authorList>
            <person name="Wang H."/>
            <person name="Li H."/>
            <person name="Shao Z."/>
            <person name="Liao S."/>
            <person name="Johnstone L."/>
            <person name="Rensing C."/>
            <person name="Wang G."/>
        </authorList>
    </citation>
    <scope>NUCLEOTIDE SEQUENCE [LARGE SCALE GENOMIC DNA]</scope>
    <source>
        <strain evidence="2 3">MnI7-9</strain>
    </source>
</reference>
<protein>
    <submittedName>
        <fullName evidence="2">Phosphate-selective porin O and P</fullName>
    </submittedName>
</protein>
<feature type="coiled-coil region" evidence="1">
    <location>
        <begin position="33"/>
        <end position="60"/>
    </location>
</feature>
<evidence type="ECO:0000313" key="3">
    <source>
        <dbReference type="Proteomes" id="UP000003208"/>
    </source>
</evidence>
<name>G6YS25_9GAMM</name>
<accession>G6YS25</accession>